<dbReference type="InterPro" id="IPR037012">
    <property type="entry name" value="NanQ/TabA/YiaL_sf"/>
</dbReference>
<sequence length="149" mass="17075">MILDSLRNWAFYCGADSRLKRALEYLAAADLNTLEPGRYEIEGAEIFMKVTEGELKREEEASLEVHDKYIDVQVLIAGEVETMGWRERRECRVPRGPFDAEEDIRFFADRPQLFVGIRPGQFVVFGPEDAHAPMIGRGRIKKAVVKVMK</sequence>
<dbReference type="EMBL" id="MNQH01000001">
    <property type="protein sequence ID" value="OKY96804.1"/>
    <property type="molecule type" value="Genomic_DNA"/>
</dbReference>
<dbReference type="Pfam" id="PF04074">
    <property type="entry name" value="DUF386"/>
    <property type="match status" value="1"/>
</dbReference>
<dbReference type="PANTHER" id="PTHR34986:SF1">
    <property type="entry name" value="PROTEIN YIAL"/>
    <property type="match status" value="1"/>
</dbReference>
<dbReference type="SUPFAM" id="SSF51197">
    <property type="entry name" value="Clavaminate synthase-like"/>
    <property type="match status" value="1"/>
</dbReference>
<dbReference type="AlphaFoldDB" id="A0A1Q6FD66"/>
<reference evidence="1 2" key="1">
    <citation type="journal article" date="2016" name="Nat. Biotechnol.">
        <title>Measurement of bacterial replication rates in microbial communities.</title>
        <authorList>
            <person name="Brown C.T."/>
            <person name="Olm M.R."/>
            <person name="Thomas B.C."/>
            <person name="Banfield J.F."/>
        </authorList>
    </citation>
    <scope>NUCLEOTIDE SEQUENCE [LARGE SCALE GENOMIC DNA]</scope>
    <source>
        <strain evidence="1">CAG:67_53_122</strain>
    </source>
</reference>
<gene>
    <name evidence="1" type="ORF">BHV66_01740</name>
</gene>
<proteinExistence type="predicted"/>
<evidence type="ECO:0000313" key="2">
    <source>
        <dbReference type="Proteomes" id="UP000187417"/>
    </source>
</evidence>
<evidence type="ECO:0000313" key="1">
    <source>
        <dbReference type="EMBL" id="OKY96804.1"/>
    </source>
</evidence>
<dbReference type="GO" id="GO:0005829">
    <property type="term" value="C:cytosol"/>
    <property type="evidence" value="ECO:0007669"/>
    <property type="project" value="TreeGrafter"/>
</dbReference>
<comment type="caution">
    <text evidence="1">The sequence shown here is derived from an EMBL/GenBank/DDBJ whole genome shotgun (WGS) entry which is preliminary data.</text>
</comment>
<dbReference type="PANTHER" id="PTHR34986">
    <property type="entry name" value="EVOLVED BETA-GALACTOSIDASE SUBUNIT BETA"/>
    <property type="match status" value="1"/>
</dbReference>
<accession>A0A1Q6FD66</accession>
<protein>
    <submittedName>
        <fullName evidence="1">YhcH/YjgK/YiaL family protein</fullName>
    </submittedName>
</protein>
<dbReference type="InterPro" id="IPR004375">
    <property type="entry name" value="NanQ/TabA/YiaL"/>
</dbReference>
<dbReference type="Proteomes" id="UP000187417">
    <property type="component" value="Unassembled WGS sequence"/>
</dbReference>
<dbReference type="RefSeq" id="WP_004329974.1">
    <property type="nucleotide sequence ID" value="NZ_BAAFKT010000002.1"/>
</dbReference>
<dbReference type="GeneID" id="73804058"/>
<dbReference type="NCBIfam" id="TIGR00022">
    <property type="entry name" value="YhcH/YjgK/YiaL family protein"/>
    <property type="match status" value="1"/>
</dbReference>
<dbReference type="STRING" id="28117.BHV66_01740"/>
<organism evidence="1 2">
    <name type="scientific">Alistipes putredinis</name>
    <dbReference type="NCBI Taxonomy" id="28117"/>
    <lineage>
        <taxon>Bacteria</taxon>
        <taxon>Pseudomonadati</taxon>
        <taxon>Bacteroidota</taxon>
        <taxon>Bacteroidia</taxon>
        <taxon>Bacteroidales</taxon>
        <taxon>Rikenellaceae</taxon>
        <taxon>Alistipes</taxon>
    </lineage>
</organism>
<name>A0A1Q6FD66_9BACT</name>
<dbReference type="Gene3D" id="2.60.120.370">
    <property type="entry name" value="YhcH/YjgK/YiaL"/>
    <property type="match status" value="1"/>
</dbReference>